<keyword evidence="2" id="KW-0723">Serine/threonine-protein kinase</keyword>
<dbReference type="GO" id="GO:0004674">
    <property type="term" value="F:protein serine/threonine kinase activity"/>
    <property type="evidence" value="ECO:0007669"/>
    <property type="project" value="TreeGrafter"/>
</dbReference>
<dbReference type="InterPro" id="IPR008271">
    <property type="entry name" value="Ser/Thr_kinase_AS"/>
</dbReference>
<evidence type="ECO:0000256" key="1">
    <source>
        <dbReference type="ARBA" id="ARBA00012513"/>
    </source>
</evidence>
<dbReference type="PROSITE" id="PS50011">
    <property type="entry name" value="PROTEIN_KINASE_DOM"/>
    <property type="match status" value="1"/>
</dbReference>
<dbReference type="EMBL" id="JADXDR010000152">
    <property type="protein sequence ID" value="KAI7837443.1"/>
    <property type="molecule type" value="Genomic_DNA"/>
</dbReference>
<evidence type="ECO:0000259" key="10">
    <source>
        <dbReference type="PROSITE" id="PS50011"/>
    </source>
</evidence>
<name>A0AAD5DJL2_9CHLO</name>
<keyword evidence="4 9" id="KW-0547">Nucleotide-binding</keyword>
<reference evidence="11" key="1">
    <citation type="submission" date="2020-11" db="EMBL/GenBank/DDBJ databases">
        <title>Chlorella ohadii genome sequencing and assembly.</title>
        <authorList>
            <person name="Murik O."/>
            <person name="Treves H."/>
            <person name="Kedem I."/>
            <person name="Shotland Y."/>
            <person name="Kaplan A."/>
        </authorList>
    </citation>
    <scope>NUCLEOTIDE SEQUENCE</scope>
    <source>
        <strain evidence="11">1</strain>
    </source>
</reference>
<dbReference type="Gene3D" id="1.10.510.10">
    <property type="entry name" value="Transferase(Phosphotransferase) domain 1"/>
    <property type="match status" value="2"/>
</dbReference>
<evidence type="ECO:0000256" key="3">
    <source>
        <dbReference type="ARBA" id="ARBA00022679"/>
    </source>
</evidence>
<protein>
    <recommendedName>
        <fullName evidence="1">non-specific serine/threonine protein kinase</fullName>
        <ecNumber evidence="1">2.7.11.1</ecNumber>
    </recommendedName>
</protein>
<dbReference type="InterPro" id="IPR000719">
    <property type="entry name" value="Prot_kinase_dom"/>
</dbReference>
<evidence type="ECO:0000256" key="7">
    <source>
        <dbReference type="ARBA" id="ARBA00047899"/>
    </source>
</evidence>
<dbReference type="InterPro" id="IPR011009">
    <property type="entry name" value="Kinase-like_dom_sf"/>
</dbReference>
<dbReference type="Proteomes" id="UP001205105">
    <property type="component" value="Unassembled WGS sequence"/>
</dbReference>
<dbReference type="PROSITE" id="PS00108">
    <property type="entry name" value="PROTEIN_KINASE_ST"/>
    <property type="match status" value="1"/>
</dbReference>
<keyword evidence="6 9" id="KW-0067">ATP-binding</keyword>
<comment type="catalytic activity">
    <reaction evidence="8">
        <text>L-seryl-[protein] + ATP = O-phospho-L-seryl-[protein] + ADP + H(+)</text>
        <dbReference type="Rhea" id="RHEA:17989"/>
        <dbReference type="Rhea" id="RHEA-COMP:9863"/>
        <dbReference type="Rhea" id="RHEA-COMP:11604"/>
        <dbReference type="ChEBI" id="CHEBI:15378"/>
        <dbReference type="ChEBI" id="CHEBI:29999"/>
        <dbReference type="ChEBI" id="CHEBI:30616"/>
        <dbReference type="ChEBI" id="CHEBI:83421"/>
        <dbReference type="ChEBI" id="CHEBI:456216"/>
        <dbReference type="EC" id="2.7.11.1"/>
    </reaction>
</comment>
<evidence type="ECO:0000256" key="8">
    <source>
        <dbReference type="ARBA" id="ARBA00048679"/>
    </source>
</evidence>
<accession>A0AAD5DJL2</accession>
<dbReference type="AlphaFoldDB" id="A0AAD5DJL2"/>
<keyword evidence="3" id="KW-0808">Transferase</keyword>
<evidence type="ECO:0000256" key="5">
    <source>
        <dbReference type="ARBA" id="ARBA00022777"/>
    </source>
</evidence>
<comment type="catalytic activity">
    <reaction evidence="7">
        <text>L-threonyl-[protein] + ATP = O-phospho-L-threonyl-[protein] + ADP + H(+)</text>
        <dbReference type="Rhea" id="RHEA:46608"/>
        <dbReference type="Rhea" id="RHEA-COMP:11060"/>
        <dbReference type="Rhea" id="RHEA-COMP:11605"/>
        <dbReference type="ChEBI" id="CHEBI:15378"/>
        <dbReference type="ChEBI" id="CHEBI:30013"/>
        <dbReference type="ChEBI" id="CHEBI:30616"/>
        <dbReference type="ChEBI" id="CHEBI:61977"/>
        <dbReference type="ChEBI" id="CHEBI:456216"/>
        <dbReference type="EC" id="2.7.11.1"/>
    </reaction>
</comment>
<dbReference type="SUPFAM" id="SSF56112">
    <property type="entry name" value="Protein kinase-like (PK-like)"/>
    <property type="match status" value="1"/>
</dbReference>
<keyword evidence="5" id="KW-0418">Kinase</keyword>
<dbReference type="InterPro" id="IPR051681">
    <property type="entry name" value="Ser/Thr_Kinases-Pseudokinases"/>
</dbReference>
<organism evidence="11 12">
    <name type="scientific">Chlorella ohadii</name>
    <dbReference type="NCBI Taxonomy" id="2649997"/>
    <lineage>
        <taxon>Eukaryota</taxon>
        <taxon>Viridiplantae</taxon>
        <taxon>Chlorophyta</taxon>
        <taxon>core chlorophytes</taxon>
        <taxon>Trebouxiophyceae</taxon>
        <taxon>Chlorellales</taxon>
        <taxon>Chlorellaceae</taxon>
        <taxon>Chlorella clade</taxon>
        <taxon>Chlorella</taxon>
    </lineage>
</organism>
<gene>
    <name evidence="11" type="ORF">COHA_008701</name>
</gene>
<dbReference type="SMART" id="SM00220">
    <property type="entry name" value="S_TKc"/>
    <property type="match status" value="1"/>
</dbReference>
<dbReference type="EC" id="2.7.11.1" evidence="1"/>
<dbReference type="PROSITE" id="PS00107">
    <property type="entry name" value="PROTEIN_KINASE_ATP"/>
    <property type="match status" value="1"/>
</dbReference>
<dbReference type="InterPro" id="IPR017441">
    <property type="entry name" value="Protein_kinase_ATP_BS"/>
</dbReference>
<evidence type="ECO:0000256" key="9">
    <source>
        <dbReference type="PROSITE-ProRule" id="PRU10141"/>
    </source>
</evidence>
<proteinExistence type="predicted"/>
<evidence type="ECO:0000256" key="6">
    <source>
        <dbReference type="ARBA" id="ARBA00022840"/>
    </source>
</evidence>
<dbReference type="PANTHER" id="PTHR44329">
    <property type="entry name" value="SERINE/THREONINE-PROTEIN KINASE TNNI3K-RELATED"/>
    <property type="match status" value="1"/>
</dbReference>
<comment type="caution">
    <text evidence="11">The sequence shown here is derived from an EMBL/GenBank/DDBJ whole genome shotgun (WGS) entry which is preliminary data.</text>
</comment>
<evidence type="ECO:0000313" key="12">
    <source>
        <dbReference type="Proteomes" id="UP001205105"/>
    </source>
</evidence>
<dbReference type="PANTHER" id="PTHR44329:SF285">
    <property type="entry name" value="V-MOS MOLONEY MURINE SARCOMA VIRAL ONCO HOMOLOG"/>
    <property type="match status" value="1"/>
</dbReference>
<evidence type="ECO:0000256" key="2">
    <source>
        <dbReference type="ARBA" id="ARBA00022527"/>
    </source>
</evidence>
<evidence type="ECO:0000313" key="11">
    <source>
        <dbReference type="EMBL" id="KAI7837443.1"/>
    </source>
</evidence>
<feature type="domain" description="Protein kinase" evidence="10">
    <location>
        <begin position="349"/>
        <end position="572"/>
    </location>
</feature>
<dbReference type="GO" id="GO:0005524">
    <property type="term" value="F:ATP binding"/>
    <property type="evidence" value="ECO:0007669"/>
    <property type="project" value="UniProtKB-UniRule"/>
</dbReference>
<sequence>MQRHRGCDSGLEPQGCQLLSSNCTLMPPVVARDTGVEQMAGFPIRVVPLTMPGYVTRPALGMQGDDIEECVHGPAVNCTFDSALEAFAACGTDGCSPQLLALLKRSSLSPANTFVAPSVYTLELSDVEPLNYYLFVGDATVLLPSMAEQEAALASTGQEWANSTTWLGCIVSDAALMAGDTVAELRRLQTAEECCRACREMEGQCNAWTFCNRTEGCSYQDMQTSVAMARGGCRLQFQQLVQPQLGWPPAVVAKGPGVQYMGGAPLVVTGPDLPGYTRRMGNGLWGQPGYDCAASLTSVLYAKSEASSAGAGSSSLSAGAVAGIAVGATAAAVAVAAAAGSWMPLLRADGSRQLLGEGASGKVYKALYNGEVVAVKEVNIEAGLASLAFITEASRLQTLRHPNIVSFYGMCVEGCRGQLCMEFCEGRDLHSVLNLCSASSGERLFGWRRRGRRIACEVARALNHLHSKSVVHLDVKSSNVLLSATGTAKLADVGLSRLQTRTVLSDVTAGTFAWAAPEIITGELPMRGALRLPRVPEECPQAAADLMLECLSPDPAERPTAQQLLQRLEAMLGAPGGA</sequence>
<dbReference type="Pfam" id="PF00069">
    <property type="entry name" value="Pkinase"/>
    <property type="match status" value="1"/>
</dbReference>
<keyword evidence="12" id="KW-1185">Reference proteome</keyword>
<feature type="binding site" evidence="9">
    <location>
        <position position="376"/>
    </location>
    <ligand>
        <name>ATP</name>
        <dbReference type="ChEBI" id="CHEBI:30616"/>
    </ligand>
</feature>
<evidence type="ECO:0000256" key="4">
    <source>
        <dbReference type="ARBA" id="ARBA00022741"/>
    </source>
</evidence>